<organism evidence="4 5">
    <name type="scientific">Paracoccus caeni</name>
    <dbReference type="NCBI Taxonomy" id="657651"/>
    <lineage>
        <taxon>Bacteria</taxon>
        <taxon>Pseudomonadati</taxon>
        <taxon>Pseudomonadota</taxon>
        <taxon>Alphaproteobacteria</taxon>
        <taxon>Rhodobacterales</taxon>
        <taxon>Paracoccaceae</taxon>
        <taxon>Paracoccus</taxon>
    </lineage>
</organism>
<dbReference type="CDD" id="cd04301">
    <property type="entry name" value="NAT_SF"/>
    <property type="match status" value="1"/>
</dbReference>
<keyword evidence="1" id="KW-0808">Transferase</keyword>
<proteinExistence type="predicted"/>
<name>A0A934SI06_9RHOB</name>
<protein>
    <submittedName>
        <fullName evidence="4">GNAT family N-acetyltransferase</fullName>
    </submittedName>
</protein>
<keyword evidence="2" id="KW-0012">Acyltransferase</keyword>
<dbReference type="RefSeq" id="WP_200689291.1">
    <property type="nucleotide sequence ID" value="NZ_JAEPRQ010000011.1"/>
</dbReference>
<accession>A0A934SI06</accession>
<dbReference type="Pfam" id="PF00583">
    <property type="entry name" value="Acetyltransf_1"/>
    <property type="match status" value="1"/>
</dbReference>
<feature type="domain" description="N-acetyltransferase" evidence="3">
    <location>
        <begin position="103"/>
        <end position="236"/>
    </location>
</feature>
<sequence length="236" mass="25324">MDRAIAEAFEATWPAAEYVDVGGFRVGRGLGAGGRVSSARAVSDWTEKDILAAAEVHRDWGQKPMFRVLDADAALVAALTGQGYRLDTPTLIMAAPVEVLTSQPVPPVTAFAIWPPLAIQRDIWGAGNINPARQAVMERVAEPKVALLGRIEDRAAGAGFVAVHQGVAMVHAVEVLPDWRRRGLAGWMMRQAGFWAAEHGADRVGLAVSRANTSAQALYRSLGFGEVAGYGYYEKD</sequence>
<dbReference type="PANTHER" id="PTHR43877">
    <property type="entry name" value="AMINOALKYLPHOSPHONATE N-ACETYLTRANSFERASE-RELATED-RELATED"/>
    <property type="match status" value="1"/>
</dbReference>
<gene>
    <name evidence="4" type="ORF">JJJ17_18980</name>
</gene>
<dbReference type="SUPFAM" id="SSF55729">
    <property type="entry name" value="Acyl-CoA N-acyltransferases (Nat)"/>
    <property type="match status" value="1"/>
</dbReference>
<dbReference type="Proteomes" id="UP000640485">
    <property type="component" value="Unassembled WGS sequence"/>
</dbReference>
<comment type="caution">
    <text evidence="4">The sequence shown here is derived from an EMBL/GenBank/DDBJ whole genome shotgun (WGS) entry which is preliminary data.</text>
</comment>
<dbReference type="InterPro" id="IPR000182">
    <property type="entry name" value="GNAT_dom"/>
</dbReference>
<evidence type="ECO:0000256" key="2">
    <source>
        <dbReference type="ARBA" id="ARBA00023315"/>
    </source>
</evidence>
<dbReference type="AlphaFoldDB" id="A0A934SI06"/>
<dbReference type="EMBL" id="JAEPRQ010000011">
    <property type="protein sequence ID" value="MBK4218018.1"/>
    <property type="molecule type" value="Genomic_DNA"/>
</dbReference>
<dbReference type="Gene3D" id="3.40.630.30">
    <property type="match status" value="1"/>
</dbReference>
<dbReference type="InterPro" id="IPR050832">
    <property type="entry name" value="Bact_Acetyltransf"/>
</dbReference>
<keyword evidence="5" id="KW-1185">Reference proteome</keyword>
<dbReference type="InterPro" id="IPR016181">
    <property type="entry name" value="Acyl_CoA_acyltransferase"/>
</dbReference>
<evidence type="ECO:0000313" key="4">
    <source>
        <dbReference type="EMBL" id="MBK4218018.1"/>
    </source>
</evidence>
<evidence type="ECO:0000256" key="1">
    <source>
        <dbReference type="ARBA" id="ARBA00022679"/>
    </source>
</evidence>
<evidence type="ECO:0000259" key="3">
    <source>
        <dbReference type="PROSITE" id="PS51186"/>
    </source>
</evidence>
<dbReference type="GO" id="GO:0016747">
    <property type="term" value="F:acyltransferase activity, transferring groups other than amino-acyl groups"/>
    <property type="evidence" value="ECO:0007669"/>
    <property type="project" value="InterPro"/>
</dbReference>
<reference evidence="4" key="1">
    <citation type="submission" date="2021-01" db="EMBL/GenBank/DDBJ databases">
        <title>Paracoccus amoyensis sp. nov., isolated from the surface seawater along the coast of Xiamen Island, China.</title>
        <authorList>
            <person name="Lyu L."/>
        </authorList>
    </citation>
    <scope>NUCLEOTIDE SEQUENCE</scope>
    <source>
        <strain evidence="4">MJ17</strain>
    </source>
</reference>
<evidence type="ECO:0000313" key="5">
    <source>
        <dbReference type="Proteomes" id="UP000640485"/>
    </source>
</evidence>
<dbReference type="PROSITE" id="PS51186">
    <property type="entry name" value="GNAT"/>
    <property type="match status" value="1"/>
</dbReference>